<evidence type="ECO:0000313" key="3">
    <source>
        <dbReference type="Proteomes" id="UP000004162"/>
    </source>
</evidence>
<name>Q0YSY9_9CHLB</name>
<accession>Q0YSY9</accession>
<dbReference type="OrthoDB" id="7271910at2"/>
<evidence type="ECO:0000256" key="1">
    <source>
        <dbReference type="SAM" id="Phobius"/>
    </source>
</evidence>
<dbReference type="EMBL" id="AASE01000004">
    <property type="protein sequence ID" value="EAT59475.1"/>
    <property type="molecule type" value="Genomic_DNA"/>
</dbReference>
<dbReference type="AlphaFoldDB" id="Q0YSY9"/>
<protein>
    <submittedName>
        <fullName evidence="2">Uncharacterized protein</fullName>
    </submittedName>
</protein>
<dbReference type="Proteomes" id="UP000004162">
    <property type="component" value="Unassembled WGS sequence"/>
</dbReference>
<organism evidence="2 3">
    <name type="scientific">Chlorobium ferrooxidans DSM 13031</name>
    <dbReference type="NCBI Taxonomy" id="377431"/>
    <lineage>
        <taxon>Bacteria</taxon>
        <taxon>Pseudomonadati</taxon>
        <taxon>Chlorobiota</taxon>
        <taxon>Chlorobiia</taxon>
        <taxon>Chlorobiales</taxon>
        <taxon>Chlorobiaceae</taxon>
        <taxon>Chlorobium/Pelodictyon group</taxon>
        <taxon>Chlorobium</taxon>
    </lineage>
</organism>
<gene>
    <name evidence="2" type="ORF">CferDRAFT_1402</name>
</gene>
<reference evidence="2 3" key="2">
    <citation type="submission" date="2006-07" db="EMBL/GenBank/DDBJ databases">
        <title>Sequencing of the draft genome and assembly of Chlorobium ferroxidans DSM 13031.</title>
        <authorList>
            <consortium name="US DOE Joint Genome Institute (JGI-PGF)"/>
            <person name="Copeland A."/>
            <person name="Lucas S."/>
            <person name="Lapidus A."/>
            <person name="Barry K."/>
            <person name="Glavina del Rio T."/>
            <person name="Dalin E."/>
            <person name="Tice H."/>
            <person name="Bruce D."/>
            <person name="Pitluck S."/>
            <person name="Richardson P."/>
        </authorList>
    </citation>
    <scope>NUCLEOTIDE SEQUENCE [LARGE SCALE GENOMIC DNA]</scope>
    <source>
        <strain evidence="2 3">DSM 13031</strain>
    </source>
</reference>
<proteinExistence type="predicted"/>
<evidence type="ECO:0000313" key="2">
    <source>
        <dbReference type="EMBL" id="EAT59475.1"/>
    </source>
</evidence>
<dbReference type="RefSeq" id="WP_006365906.1">
    <property type="nucleotide sequence ID" value="NZ_AASE01000004.1"/>
</dbReference>
<keyword evidence="1" id="KW-0472">Membrane</keyword>
<feature type="transmembrane region" description="Helical" evidence="1">
    <location>
        <begin position="12"/>
        <end position="35"/>
    </location>
</feature>
<keyword evidence="1" id="KW-1133">Transmembrane helix</keyword>
<feature type="transmembrane region" description="Helical" evidence="1">
    <location>
        <begin position="73"/>
        <end position="89"/>
    </location>
</feature>
<reference evidence="2 3" key="1">
    <citation type="submission" date="2006-07" db="EMBL/GenBank/DDBJ databases">
        <title>Annotation of the draft genome assembly of Chlorobium ferroxidans DSM 13031.</title>
        <authorList>
            <consortium name="US DOE Joint Genome Institute (JGI-ORNL)"/>
            <person name="Larimer F."/>
            <person name="Land M."/>
            <person name="Hauser L."/>
        </authorList>
    </citation>
    <scope>NUCLEOTIDE SEQUENCE [LARGE SCALE GENOMIC DNA]</scope>
    <source>
        <strain evidence="2 3">DSM 13031</strain>
    </source>
</reference>
<sequence>MKQSVHSLKLFGLYMNLLGAALIVVPNLLLSLFGIAPTSEVWVRVAGVLVFNLGIYYRFALKNPDKAFIQASIYARMFVLAAFIAFILFGFATPVFLLFGAVDAAGALWTWIALRGEEREESGLSGQGNGGQKWT</sequence>
<feature type="transmembrane region" description="Helical" evidence="1">
    <location>
        <begin position="41"/>
        <end position="61"/>
    </location>
</feature>
<keyword evidence="1" id="KW-0812">Transmembrane</keyword>
<comment type="caution">
    <text evidence="2">The sequence shown here is derived from an EMBL/GenBank/DDBJ whole genome shotgun (WGS) entry which is preliminary data.</text>
</comment>
<keyword evidence="3" id="KW-1185">Reference proteome</keyword>